<dbReference type="EMBL" id="JAWLKE010000002">
    <property type="protein sequence ID" value="MDV6229842.1"/>
    <property type="molecule type" value="Genomic_DNA"/>
</dbReference>
<comment type="caution">
    <text evidence="2">The sequence shown here is derived from an EMBL/GenBank/DDBJ whole genome shotgun (WGS) entry which is preliminary data.</text>
</comment>
<gene>
    <name evidence="2" type="ORF">R3P95_04720</name>
</gene>
<dbReference type="PANTHER" id="PTHR12110">
    <property type="entry name" value="HYDROXYPYRUVATE ISOMERASE"/>
    <property type="match status" value="1"/>
</dbReference>
<sequence>MTPRVLSLSHLSALHLSPPELIDCAASGGFDAVGIRVAQGERERGFLLPAGSALLRDTASALAHNGIRVLDVEVVKLHPGSSKGDWSAIVEAGAELGAKHLLVTVLDDDRSRAIDNFDLLSELSGAYGLRCCLEPMIFSSVRDFTAAAAFVVEARGSDSGVLVDALHWIRAGSELADLDAVDDDSLPYWQICDAASAEPSGDLNAAITEARTDRLPPGLGAFPLADLVHALPSTAAVSVEVPSARSAADTREWIAELGRATRKVLDDAESEKLET</sequence>
<evidence type="ECO:0000313" key="2">
    <source>
        <dbReference type="EMBL" id="MDV6229842.1"/>
    </source>
</evidence>
<feature type="domain" description="Xylose isomerase-like TIM barrel" evidence="1">
    <location>
        <begin position="25"/>
        <end position="256"/>
    </location>
</feature>
<dbReference type="Gene3D" id="3.20.20.150">
    <property type="entry name" value="Divalent-metal-dependent TIM barrel enzymes"/>
    <property type="match status" value="1"/>
</dbReference>
<dbReference type="PANTHER" id="PTHR12110:SF48">
    <property type="entry name" value="BLL3656 PROTEIN"/>
    <property type="match status" value="1"/>
</dbReference>
<organism evidence="2 3">
    <name type="scientific">Rhodococcus cercidiphylli</name>
    <dbReference type="NCBI Taxonomy" id="489916"/>
    <lineage>
        <taxon>Bacteria</taxon>
        <taxon>Bacillati</taxon>
        <taxon>Actinomycetota</taxon>
        <taxon>Actinomycetes</taxon>
        <taxon>Mycobacteriales</taxon>
        <taxon>Nocardiaceae</taxon>
        <taxon>Rhodococcus</taxon>
    </lineage>
</organism>
<accession>A0ABU4AUC1</accession>
<dbReference type="Proteomes" id="UP001185899">
    <property type="component" value="Unassembled WGS sequence"/>
</dbReference>
<dbReference type="SUPFAM" id="SSF51658">
    <property type="entry name" value="Xylose isomerase-like"/>
    <property type="match status" value="1"/>
</dbReference>
<dbReference type="RefSeq" id="WP_317547433.1">
    <property type="nucleotide sequence ID" value="NZ_JAWLKE010000002.1"/>
</dbReference>
<proteinExistence type="predicted"/>
<dbReference type="Pfam" id="PF01261">
    <property type="entry name" value="AP_endonuc_2"/>
    <property type="match status" value="1"/>
</dbReference>
<reference evidence="2 3" key="1">
    <citation type="submission" date="2023-10" db="EMBL/GenBank/DDBJ databases">
        <title>Development of a sustainable strategy for remediation of hydrocarbon-contaminated territories based on the waste exchange concept.</title>
        <authorList>
            <person name="Krivoruchko A."/>
        </authorList>
    </citation>
    <scope>NUCLEOTIDE SEQUENCE [LARGE SCALE GENOMIC DNA]</scope>
    <source>
        <strain evidence="2 3">IEGM 1322</strain>
    </source>
</reference>
<evidence type="ECO:0000259" key="1">
    <source>
        <dbReference type="Pfam" id="PF01261"/>
    </source>
</evidence>
<dbReference type="InterPro" id="IPR013022">
    <property type="entry name" value="Xyl_isomerase-like_TIM-brl"/>
</dbReference>
<protein>
    <submittedName>
        <fullName evidence="2">TIM barrel protein</fullName>
    </submittedName>
</protein>
<evidence type="ECO:0000313" key="3">
    <source>
        <dbReference type="Proteomes" id="UP001185899"/>
    </source>
</evidence>
<dbReference type="InterPro" id="IPR050312">
    <property type="entry name" value="IolE/XylAMocC-like"/>
</dbReference>
<keyword evidence="3" id="KW-1185">Reference proteome</keyword>
<dbReference type="InterPro" id="IPR036237">
    <property type="entry name" value="Xyl_isomerase-like_sf"/>
</dbReference>
<name>A0ABU4AUC1_9NOCA</name>